<dbReference type="PANTHER" id="PTHR10680">
    <property type="entry name" value="PEPTIDYL-GLYCINE ALPHA-AMIDATING MONOOXYGENASE"/>
    <property type="match status" value="1"/>
</dbReference>
<dbReference type="Proteomes" id="UP001164746">
    <property type="component" value="Chromosome 5"/>
</dbReference>
<keyword evidence="6" id="KW-1185">Reference proteome</keyword>
<dbReference type="Gene3D" id="2.60.120.310">
    <property type="entry name" value="Copper type II, ascorbate-dependent monooxygenase, N-terminal domain"/>
    <property type="match status" value="1"/>
</dbReference>
<accession>A0ABY7E4S1</accession>
<protein>
    <submittedName>
        <fullName evidence="5">AMDB-like protein</fullName>
    </submittedName>
</protein>
<dbReference type="SUPFAM" id="SSF49742">
    <property type="entry name" value="PHM/PNGase F"/>
    <property type="match status" value="2"/>
</dbReference>
<feature type="domain" description="Copper type II ascorbate-dependent monooxygenase N-terminal" evidence="4">
    <location>
        <begin position="41"/>
        <end position="149"/>
    </location>
</feature>
<keyword evidence="1 3" id="KW-0732">Signal</keyword>
<evidence type="ECO:0000256" key="1">
    <source>
        <dbReference type="ARBA" id="ARBA00022729"/>
    </source>
</evidence>
<evidence type="ECO:0000256" key="3">
    <source>
        <dbReference type="SAM" id="SignalP"/>
    </source>
</evidence>
<reference evidence="5" key="1">
    <citation type="submission" date="2022-11" db="EMBL/GenBank/DDBJ databases">
        <title>Centuries of genome instability and evolution in soft-shell clam transmissible cancer (bioRxiv).</title>
        <authorList>
            <person name="Hart S.F.M."/>
            <person name="Yonemitsu M.A."/>
            <person name="Giersch R.M."/>
            <person name="Beal B.F."/>
            <person name="Arriagada G."/>
            <person name="Davis B.W."/>
            <person name="Ostrander E.A."/>
            <person name="Goff S.P."/>
            <person name="Metzger M.J."/>
        </authorList>
    </citation>
    <scope>NUCLEOTIDE SEQUENCE</scope>
    <source>
        <strain evidence="5">MELC-2E11</strain>
        <tissue evidence="5">Siphon/mantle</tissue>
    </source>
</reference>
<evidence type="ECO:0000313" key="5">
    <source>
        <dbReference type="EMBL" id="WAR05015.1"/>
    </source>
</evidence>
<keyword evidence="2" id="KW-0325">Glycoprotein</keyword>
<gene>
    <name evidence="5" type="ORF">MAR_020384</name>
</gene>
<feature type="signal peptide" evidence="3">
    <location>
        <begin position="1"/>
        <end position="24"/>
    </location>
</feature>
<evidence type="ECO:0000313" key="6">
    <source>
        <dbReference type="Proteomes" id="UP001164746"/>
    </source>
</evidence>
<dbReference type="InterPro" id="IPR000323">
    <property type="entry name" value="Cu2_ascorb_mOase_N"/>
</dbReference>
<dbReference type="Pfam" id="PF01082">
    <property type="entry name" value="Cu2_monooxygen"/>
    <property type="match status" value="1"/>
</dbReference>
<dbReference type="InterPro" id="IPR008977">
    <property type="entry name" value="PHM/PNGase_F_dom_sf"/>
</dbReference>
<sequence length="283" mass="32252">MIYRHTQLMLILLCAAHLYAQIEGENNLKLIISMPPVKTTYPDQYICYAHRLDSVGDIYVLSSKTEADRSAVHHVATGVCEEPMHTDRTWDCTRDQGHLCKGEAVNFGGWDEFTKKNGIFKFPEDVSFRVGNNTKLRYFMIEIHFMDPVQDLKPPVANITLDFVQIPSPLRYQTYSFLNSGVIPAKRKNGYLVEGFLVRNSTWTLIGSQLSMDKEKVVARCLYINNKDEPVKFGMSEEEEMCNFQIDIGFRPQDADHFERPPACSAPSPGFRLCDHPQTSGIC</sequence>
<dbReference type="PANTHER" id="PTHR10680:SF38">
    <property type="entry name" value="BLL1368 PROTEIN"/>
    <property type="match status" value="1"/>
</dbReference>
<evidence type="ECO:0000256" key="2">
    <source>
        <dbReference type="ARBA" id="ARBA00023180"/>
    </source>
</evidence>
<proteinExistence type="predicted"/>
<dbReference type="EMBL" id="CP111016">
    <property type="protein sequence ID" value="WAR05015.1"/>
    <property type="molecule type" value="Genomic_DNA"/>
</dbReference>
<feature type="chain" id="PRO_5045818941" evidence="3">
    <location>
        <begin position="25"/>
        <end position="283"/>
    </location>
</feature>
<evidence type="ECO:0000259" key="4">
    <source>
        <dbReference type="Pfam" id="PF01082"/>
    </source>
</evidence>
<organism evidence="5 6">
    <name type="scientific">Mya arenaria</name>
    <name type="common">Soft-shell clam</name>
    <dbReference type="NCBI Taxonomy" id="6604"/>
    <lineage>
        <taxon>Eukaryota</taxon>
        <taxon>Metazoa</taxon>
        <taxon>Spiralia</taxon>
        <taxon>Lophotrochozoa</taxon>
        <taxon>Mollusca</taxon>
        <taxon>Bivalvia</taxon>
        <taxon>Autobranchia</taxon>
        <taxon>Heteroconchia</taxon>
        <taxon>Euheterodonta</taxon>
        <taxon>Imparidentia</taxon>
        <taxon>Neoheterodontei</taxon>
        <taxon>Myida</taxon>
        <taxon>Myoidea</taxon>
        <taxon>Myidae</taxon>
        <taxon>Mya</taxon>
    </lineage>
</organism>
<dbReference type="InterPro" id="IPR036939">
    <property type="entry name" value="Cu2_ascorb_mOase_N_sf"/>
</dbReference>
<name>A0ABY7E4S1_MYAAR</name>